<evidence type="ECO:0000313" key="2">
    <source>
        <dbReference type="Proteomes" id="UP001246858"/>
    </source>
</evidence>
<organism evidence="1 2">
    <name type="scientific">Pedobacter africanus</name>
    <dbReference type="NCBI Taxonomy" id="151894"/>
    <lineage>
        <taxon>Bacteria</taxon>
        <taxon>Pseudomonadati</taxon>
        <taxon>Bacteroidota</taxon>
        <taxon>Sphingobacteriia</taxon>
        <taxon>Sphingobacteriales</taxon>
        <taxon>Sphingobacteriaceae</taxon>
        <taxon>Pedobacter</taxon>
    </lineage>
</organism>
<protein>
    <submittedName>
        <fullName evidence="1">Uncharacterized protein</fullName>
    </submittedName>
</protein>
<dbReference type="Proteomes" id="UP001246858">
    <property type="component" value="Unassembled WGS sequence"/>
</dbReference>
<keyword evidence="2" id="KW-1185">Reference proteome</keyword>
<dbReference type="EMBL" id="JAVDTF010000001">
    <property type="protein sequence ID" value="MDR6781624.1"/>
    <property type="molecule type" value="Genomic_DNA"/>
</dbReference>
<reference evidence="1" key="1">
    <citation type="submission" date="2023-07" db="EMBL/GenBank/DDBJ databases">
        <title>Sorghum-associated microbial communities from plants grown in Nebraska, USA.</title>
        <authorList>
            <person name="Schachtman D."/>
        </authorList>
    </citation>
    <scope>NUCLEOTIDE SEQUENCE</scope>
    <source>
        <strain evidence="1">2697</strain>
    </source>
</reference>
<evidence type="ECO:0000313" key="1">
    <source>
        <dbReference type="EMBL" id="MDR6781624.1"/>
    </source>
</evidence>
<comment type="caution">
    <text evidence="1">The sequence shown here is derived from an EMBL/GenBank/DDBJ whole genome shotgun (WGS) entry which is preliminary data.</text>
</comment>
<name>A0ACC6KQT8_9SPHI</name>
<accession>A0ACC6KQT8</accession>
<gene>
    <name evidence="1" type="ORF">J2X78_000176</name>
</gene>
<sequence>MIRYWIKFNFENYAPIPSGTIIGCGVTALDYEDALNIINDKLFKNNSMAPIENLIENVDISTLDAGHILPNMGLPNVRGIWFPLGYN</sequence>
<proteinExistence type="predicted"/>